<comment type="caution">
    <text evidence="2">The sequence shown here is derived from an EMBL/GenBank/DDBJ whole genome shotgun (WGS) entry which is preliminary data.</text>
</comment>
<sequence length="79" mass="9189">MTRRETSLRYFVIISLAFTAWRLMTTIAWLLFGPGLEPPHRLTQIAYYLSKAVLGGLFWPISFFIEALQSPLSWLCPPW</sequence>
<keyword evidence="1" id="KW-1133">Transmembrane helix</keyword>
<name>A0ABS5Q829_9PROT</name>
<feature type="transmembrane region" description="Helical" evidence="1">
    <location>
        <begin position="12"/>
        <end position="33"/>
    </location>
</feature>
<gene>
    <name evidence="2" type="ORF">KHU32_01520</name>
</gene>
<reference evidence="2 3" key="1">
    <citation type="submission" date="2021-05" db="EMBL/GenBank/DDBJ databases">
        <title>Roseococcus sp. XZZS9, whole genome shotgun sequencing project.</title>
        <authorList>
            <person name="Zhao G."/>
            <person name="Shen L."/>
        </authorList>
    </citation>
    <scope>NUCLEOTIDE SEQUENCE [LARGE SCALE GENOMIC DNA]</scope>
    <source>
        <strain evidence="2 3">XZZS9</strain>
    </source>
</reference>
<keyword evidence="3" id="KW-1185">Reference proteome</keyword>
<evidence type="ECO:0000313" key="2">
    <source>
        <dbReference type="EMBL" id="MBS7809597.1"/>
    </source>
</evidence>
<dbReference type="RefSeq" id="WP_213668284.1">
    <property type="nucleotide sequence ID" value="NZ_JAHCDA010000001.1"/>
</dbReference>
<keyword evidence="1" id="KW-0472">Membrane</keyword>
<dbReference type="EMBL" id="JAHCDA010000001">
    <property type="protein sequence ID" value="MBS7809597.1"/>
    <property type="molecule type" value="Genomic_DNA"/>
</dbReference>
<keyword evidence="1" id="KW-0812">Transmembrane</keyword>
<evidence type="ECO:0000313" key="3">
    <source>
        <dbReference type="Proteomes" id="UP000766336"/>
    </source>
</evidence>
<feature type="transmembrane region" description="Helical" evidence="1">
    <location>
        <begin position="45"/>
        <end position="65"/>
    </location>
</feature>
<organism evidence="2 3">
    <name type="scientific">Roseococcus pinisoli</name>
    <dbReference type="NCBI Taxonomy" id="2835040"/>
    <lineage>
        <taxon>Bacteria</taxon>
        <taxon>Pseudomonadati</taxon>
        <taxon>Pseudomonadota</taxon>
        <taxon>Alphaproteobacteria</taxon>
        <taxon>Acetobacterales</taxon>
        <taxon>Roseomonadaceae</taxon>
        <taxon>Roseococcus</taxon>
    </lineage>
</organism>
<proteinExistence type="predicted"/>
<evidence type="ECO:0000256" key="1">
    <source>
        <dbReference type="SAM" id="Phobius"/>
    </source>
</evidence>
<dbReference type="Proteomes" id="UP000766336">
    <property type="component" value="Unassembled WGS sequence"/>
</dbReference>
<accession>A0ABS5Q829</accession>
<protein>
    <submittedName>
        <fullName evidence="2">Uncharacterized protein</fullName>
    </submittedName>
</protein>